<dbReference type="RefSeq" id="WP_378296399.1">
    <property type="nucleotide sequence ID" value="NZ_JBHUHD010000001.1"/>
</dbReference>
<keyword evidence="4" id="KW-1185">Reference proteome</keyword>
<dbReference type="Gene3D" id="3.40.190.10">
    <property type="entry name" value="Periplasmic binding protein-like II"/>
    <property type="match status" value="1"/>
</dbReference>
<dbReference type="Pfam" id="PF03401">
    <property type="entry name" value="TctC"/>
    <property type="match status" value="1"/>
</dbReference>
<name>A0ABW4YYS0_9HYPH</name>
<accession>A0ABW4YYS0</accession>
<organism evidence="3 4">
    <name type="scientific">Ancylobacter oerskovii</name>
    <dbReference type="NCBI Taxonomy" id="459519"/>
    <lineage>
        <taxon>Bacteria</taxon>
        <taxon>Pseudomonadati</taxon>
        <taxon>Pseudomonadota</taxon>
        <taxon>Alphaproteobacteria</taxon>
        <taxon>Hyphomicrobiales</taxon>
        <taxon>Xanthobacteraceae</taxon>
        <taxon>Ancylobacter</taxon>
    </lineage>
</organism>
<sequence length="324" mass="33380">MKGLGRLQTAIVSAVLMLGIGHASAGDAYPTRPITMIVPFAAGGNNDVSGRVLATKLGEILGQPVVVENRTGAGGAIGAGAVATAAPDGYTLGFLSSGPLAANVSISKLSYDPRKDFTAIARFTVSPSVLVVAPSFPAQTLEAFIAYGKQKPGELNYGTAGQGSSPHLAGALFESMSGVAMMPIAYKGGAPALTDVMSGQIETAFNPILEVMPQVNAGKLKALAVTTTTRSSLLPDVPAISEQLPGFEVLTWNGLVGPAGLSPAIVEKLNSAVREAIKDPSVLARLKELGLEVAISSPTEFQAYIDEQIEHFAKLARIAKVEIN</sequence>
<dbReference type="PANTHER" id="PTHR42928:SF5">
    <property type="entry name" value="BLR1237 PROTEIN"/>
    <property type="match status" value="1"/>
</dbReference>
<feature type="signal peptide" evidence="2">
    <location>
        <begin position="1"/>
        <end position="25"/>
    </location>
</feature>
<dbReference type="InterPro" id="IPR005064">
    <property type="entry name" value="BUG"/>
</dbReference>
<dbReference type="InterPro" id="IPR042100">
    <property type="entry name" value="Bug_dom1"/>
</dbReference>
<evidence type="ECO:0000313" key="4">
    <source>
        <dbReference type="Proteomes" id="UP001597299"/>
    </source>
</evidence>
<dbReference type="CDD" id="cd07012">
    <property type="entry name" value="PBP2_Bug_TTT"/>
    <property type="match status" value="1"/>
</dbReference>
<evidence type="ECO:0000256" key="2">
    <source>
        <dbReference type="SAM" id="SignalP"/>
    </source>
</evidence>
<comment type="similarity">
    <text evidence="1">Belongs to the UPF0065 (bug) family.</text>
</comment>
<feature type="chain" id="PRO_5047344719" evidence="2">
    <location>
        <begin position="26"/>
        <end position="324"/>
    </location>
</feature>
<dbReference type="Proteomes" id="UP001597299">
    <property type="component" value="Unassembled WGS sequence"/>
</dbReference>
<dbReference type="EMBL" id="JBHUHD010000001">
    <property type="protein sequence ID" value="MFD2141526.1"/>
    <property type="molecule type" value="Genomic_DNA"/>
</dbReference>
<gene>
    <name evidence="3" type="ORF">ACFSNC_14035</name>
</gene>
<dbReference type="PANTHER" id="PTHR42928">
    <property type="entry name" value="TRICARBOXYLATE-BINDING PROTEIN"/>
    <property type="match status" value="1"/>
</dbReference>
<dbReference type="PIRSF" id="PIRSF017082">
    <property type="entry name" value="YflP"/>
    <property type="match status" value="1"/>
</dbReference>
<dbReference type="Gene3D" id="3.40.190.150">
    <property type="entry name" value="Bordetella uptake gene, domain 1"/>
    <property type="match status" value="1"/>
</dbReference>
<evidence type="ECO:0000256" key="1">
    <source>
        <dbReference type="ARBA" id="ARBA00006987"/>
    </source>
</evidence>
<protein>
    <submittedName>
        <fullName evidence="3">Bug family tripartite tricarboxylate transporter substrate binding protein</fullName>
    </submittedName>
</protein>
<keyword evidence="2" id="KW-0732">Signal</keyword>
<proteinExistence type="inferred from homology"/>
<evidence type="ECO:0000313" key="3">
    <source>
        <dbReference type="EMBL" id="MFD2141526.1"/>
    </source>
</evidence>
<reference evidence="4" key="1">
    <citation type="journal article" date="2019" name="Int. J. Syst. Evol. Microbiol.">
        <title>The Global Catalogue of Microorganisms (GCM) 10K type strain sequencing project: providing services to taxonomists for standard genome sequencing and annotation.</title>
        <authorList>
            <consortium name="The Broad Institute Genomics Platform"/>
            <consortium name="The Broad Institute Genome Sequencing Center for Infectious Disease"/>
            <person name="Wu L."/>
            <person name="Ma J."/>
        </authorList>
    </citation>
    <scope>NUCLEOTIDE SEQUENCE [LARGE SCALE GENOMIC DNA]</scope>
    <source>
        <strain evidence="4">CCM 7435</strain>
    </source>
</reference>
<comment type="caution">
    <text evidence="3">The sequence shown here is derived from an EMBL/GenBank/DDBJ whole genome shotgun (WGS) entry which is preliminary data.</text>
</comment>
<dbReference type="SUPFAM" id="SSF53850">
    <property type="entry name" value="Periplasmic binding protein-like II"/>
    <property type="match status" value="1"/>
</dbReference>